<feature type="signal peptide" evidence="1">
    <location>
        <begin position="1"/>
        <end position="20"/>
    </location>
</feature>
<dbReference type="Proteomes" id="UP000001497">
    <property type="component" value="Chromosome"/>
</dbReference>
<keyword evidence="3" id="KW-1185">Reference proteome</keyword>
<keyword evidence="1" id="KW-0732">Signal</keyword>
<accession>A0ABM5LDX3</accession>
<evidence type="ECO:0000256" key="1">
    <source>
        <dbReference type="SAM" id="SignalP"/>
    </source>
</evidence>
<dbReference type="RefSeq" id="WP_012819855.1">
    <property type="nucleotide sequence ID" value="NC_013410.1"/>
</dbReference>
<gene>
    <name evidence="2" type="ordered locus">Fisuc_0010</name>
</gene>
<organism evidence="2 3">
    <name type="scientific">Fibrobacter succinogenes (strain ATCC 19169 / S85)</name>
    <dbReference type="NCBI Taxonomy" id="59374"/>
    <lineage>
        <taxon>Bacteria</taxon>
        <taxon>Pseudomonadati</taxon>
        <taxon>Fibrobacterota</taxon>
        <taxon>Fibrobacteria</taxon>
        <taxon>Fibrobacterales</taxon>
        <taxon>Fibrobacteraceae</taxon>
        <taxon>Fibrobacter</taxon>
    </lineage>
</organism>
<evidence type="ECO:0008006" key="4">
    <source>
        <dbReference type="Google" id="ProtNLM"/>
    </source>
</evidence>
<evidence type="ECO:0000313" key="3">
    <source>
        <dbReference type="Proteomes" id="UP000001497"/>
    </source>
</evidence>
<proteinExistence type="predicted"/>
<evidence type="ECO:0000313" key="2">
    <source>
        <dbReference type="EMBL" id="ACX73625.1"/>
    </source>
</evidence>
<sequence>MRKFLAACALFSIFATSALAAPASSKAKPAGSTKIYGAVEAKDGFVGGRLFDVLDSVGGTGTWMEWDVNGVRDPSVMKVLDPILNSANKPKMIWAITEREKPLLSVLLSKGAGEVLVFYELGSLDAKPVPLKLNKVLTPDVVFRDYKQVSEKEFVHLDRSNLKISVLDKLIRFTYDNPDKTPLRYDPDFATKTLVDKHAEVNDYLGFLKYEYSMMLRAFVQSTRGIFNWQPWHWYMDKWTSKYMISAKEIEMILSKGIPPEYITVFKAKAQGGEKIEMRTTGNGFLEMVITRP</sequence>
<dbReference type="EMBL" id="CP001792">
    <property type="protein sequence ID" value="ACX73625.1"/>
    <property type="molecule type" value="Genomic_DNA"/>
</dbReference>
<name>A0ABM5LDX3_FIBSS</name>
<protein>
    <recommendedName>
        <fullName evidence="4">Lipoprotein</fullName>
    </recommendedName>
</protein>
<reference evidence="2" key="1">
    <citation type="submission" date="2009-10" db="EMBL/GenBank/DDBJ databases">
        <title>Complete sequence of Fibrobacter succinogenes subsp. succinogenes S85.</title>
        <authorList>
            <consortium name="US DOE Joint Genome Institute"/>
            <person name="Lucas S."/>
            <person name="Copeland A."/>
            <person name="Lapidus A."/>
            <person name="Glavina del Rio T."/>
            <person name="Tice H."/>
            <person name="Bruce D."/>
            <person name="Goodwin L."/>
            <person name="Pitluck S."/>
            <person name="Chertkov O."/>
            <person name="Detter J.C."/>
            <person name="Han C."/>
            <person name="Tapia R."/>
            <person name="Larimer F."/>
            <person name="Land M."/>
            <person name="Hauser L."/>
            <person name="Kyrpides N."/>
            <person name="Mikhailova N."/>
            <person name="Weimer P.J."/>
            <person name="Stevenson D.M."/>
            <person name="Boyum J."/>
            <person name="Brumm P.I."/>
            <person name="Mead D."/>
        </authorList>
    </citation>
    <scope>NUCLEOTIDE SEQUENCE [LARGE SCALE GENOMIC DNA]</scope>
    <source>
        <strain evidence="2">S85</strain>
    </source>
</reference>
<feature type="chain" id="PRO_5046926538" description="Lipoprotein" evidence="1">
    <location>
        <begin position="21"/>
        <end position="293"/>
    </location>
</feature>